<dbReference type="SUPFAM" id="SSF55874">
    <property type="entry name" value="ATPase domain of HSP90 chaperone/DNA topoisomerase II/histidine kinase"/>
    <property type="match status" value="1"/>
</dbReference>
<evidence type="ECO:0000259" key="9">
    <source>
        <dbReference type="PROSITE" id="PS50109"/>
    </source>
</evidence>
<dbReference type="GO" id="GO:0000155">
    <property type="term" value="F:phosphorelay sensor kinase activity"/>
    <property type="evidence" value="ECO:0007669"/>
    <property type="project" value="InterPro"/>
</dbReference>
<evidence type="ECO:0000259" key="11">
    <source>
        <dbReference type="PROSITE" id="PS50839"/>
    </source>
</evidence>
<dbReference type="GO" id="GO:0046983">
    <property type="term" value="F:protein dimerization activity"/>
    <property type="evidence" value="ECO:0007669"/>
    <property type="project" value="InterPro"/>
</dbReference>
<dbReference type="InterPro" id="IPR003594">
    <property type="entry name" value="HATPase_dom"/>
</dbReference>
<dbReference type="InterPro" id="IPR005467">
    <property type="entry name" value="His_kinase_dom"/>
</dbReference>
<dbReference type="InterPro" id="IPR036890">
    <property type="entry name" value="HATPase_C_sf"/>
</dbReference>
<dbReference type="PROSITE" id="PS50113">
    <property type="entry name" value="PAC"/>
    <property type="match status" value="1"/>
</dbReference>
<reference evidence="12 13" key="1">
    <citation type="submission" date="2018-09" db="EMBL/GenBank/DDBJ databases">
        <authorList>
            <person name="Zhu H."/>
        </authorList>
    </citation>
    <scope>NUCLEOTIDE SEQUENCE [LARGE SCALE GENOMIC DNA]</scope>
    <source>
        <strain evidence="12 13">K2R10-39</strain>
    </source>
</reference>
<dbReference type="InterPro" id="IPR006189">
    <property type="entry name" value="CHASE_dom"/>
</dbReference>
<evidence type="ECO:0000256" key="3">
    <source>
        <dbReference type="ARBA" id="ARBA00022692"/>
    </source>
</evidence>
<evidence type="ECO:0000256" key="6">
    <source>
        <dbReference type="ARBA" id="ARBA00023012"/>
    </source>
</evidence>
<dbReference type="OrthoDB" id="8527411at2"/>
<keyword evidence="6" id="KW-0902">Two-component regulatory system</keyword>
<dbReference type="Proteomes" id="UP000285190">
    <property type="component" value="Unassembled WGS sequence"/>
</dbReference>
<dbReference type="SMART" id="SM01079">
    <property type="entry name" value="CHASE"/>
    <property type="match status" value="1"/>
</dbReference>
<dbReference type="InterPro" id="IPR035965">
    <property type="entry name" value="PAS-like_dom_sf"/>
</dbReference>
<comment type="subcellular location">
    <subcellularLocation>
        <location evidence="1">Membrane</location>
    </subcellularLocation>
</comment>
<dbReference type="InterPro" id="IPR042240">
    <property type="entry name" value="CHASE_sf"/>
</dbReference>
<dbReference type="SMART" id="SM00387">
    <property type="entry name" value="HATPase_c"/>
    <property type="match status" value="1"/>
</dbReference>
<keyword evidence="3 8" id="KW-0812">Transmembrane</keyword>
<feature type="transmembrane region" description="Helical" evidence="8">
    <location>
        <begin position="323"/>
        <end position="346"/>
    </location>
</feature>
<dbReference type="Pfam" id="PF03924">
    <property type="entry name" value="CHASE"/>
    <property type="match status" value="1"/>
</dbReference>
<dbReference type="PROSITE" id="PS50109">
    <property type="entry name" value="HIS_KIN"/>
    <property type="match status" value="1"/>
</dbReference>
<evidence type="ECO:0000313" key="12">
    <source>
        <dbReference type="EMBL" id="RJG06008.1"/>
    </source>
</evidence>
<dbReference type="CDD" id="cd16917">
    <property type="entry name" value="HATPase_UhpB-NarQ-NarX-like"/>
    <property type="match status" value="1"/>
</dbReference>
<proteinExistence type="predicted"/>
<protein>
    <submittedName>
        <fullName evidence="12">PAS domain S-box protein</fullName>
    </submittedName>
</protein>
<dbReference type="Pfam" id="PF07730">
    <property type="entry name" value="HisKA_3"/>
    <property type="match status" value="1"/>
</dbReference>
<dbReference type="AlphaFoldDB" id="A0A418X0I7"/>
<keyword evidence="7 8" id="KW-0472">Membrane</keyword>
<dbReference type="Gene3D" id="3.30.450.350">
    <property type="entry name" value="CHASE domain"/>
    <property type="match status" value="1"/>
</dbReference>
<evidence type="ECO:0000256" key="5">
    <source>
        <dbReference type="ARBA" id="ARBA00022989"/>
    </source>
</evidence>
<dbReference type="InterPro" id="IPR000014">
    <property type="entry name" value="PAS"/>
</dbReference>
<evidence type="ECO:0000256" key="7">
    <source>
        <dbReference type="ARBA" id="ARBA00023136"/>
    </source>
</evidence>
<feature type="domain" description="Histidine kinase" evidence="9">
    <location>
        <begin position="517"/>
        <end position="708"/>
    </location>
</feature>
<accession>A0A418X0I7</accession>
<dbReference type="Gene3D" id="1.20.5.1930">
    <property type="match status" value="1"/>
</dbReference>
<evidence type="ECO:0000313" key="13">
    <source>
        <dbReference type="Proteomes" id="UP000285190"/>
    </source>
</evidence>
<feature type="domain" description="PAC" evidence="10">
    <location>
        <begin position="441"/>
        <end position="491"/>
    </location>
</feature>
<dbReference type="Pfam" id="PF02518">
    <property type="entry name" value="HATPase_c"/>
    <property type="match status" value="1"/>
</dbReference>
<dbReference type="SMART" id="SM00086">
    <property type="entry name" value="PAC"/>
    <property type="match status" value="1"/>
</dbReference>
<dbReference type="SUPFAM" id="SSF55785">
    <property type="entry name" value="PYP-like sensor domain (PAS domain)"/>
    <property type="match status" value="1"/>
</dbReference>
<dbReference type="Pfam" id="PF08447">
    <property type="entry name" value="PAS_3"/>
    <property type="match status" value="1"/>
</dbReference>
<evidence type="ECO:0000256" key="4">
    <source>
        <dbReference type="ARBA" id="ARBA00022777"/>
    </source>
</evidence>
<evidence type="ECO:0000256" key="2">
    <source>
        <dbReference type="ARBA" id="ARBA00022679"/>
    </source>
</evidence>
<dbReference type="EMBL" id="QYUN01000002">
    <property type="protein sequence ID" value="RJG06008.1"/>
    <property type="molecule type" value="Genomic_DNA"/>
</dbReference>
<feature type="domain" description="CHASE" evidence="11">
    <location>
        <begin position="74"/>
        <end position="239"/>
    </location>
</feature>
<dbReference type="RefSeq" id="WP_119738194.1">
    <property type="nucleotide sequence ID" value="NZ_QYUN01000002.1"/>
</dbReference>
<organism evidence="12 13">
    <name type="scientific">Noviherbaspirillum cavernae</name>
    <dbReference type="NCBI Taxonomy" id="2320862"/>
    <lineage>
        <taxon>Bacteria</taxon>
        <taxon>Pseudomonadati</taxon>
        <taxon>Pseudomonadota</taxon>
        <taxon>Betaproteobacteria</taxon>
        <taxon>Burkholderiales</taxon>
        <taxon>Oxalobacteraceae</taxon>
        <taxon>Noviherbaspirillum</taxon>
    </lineage>
</organism>
<dbReference type="Gene3D" id="3.30.450.20">
    <property type="entry name" value="PAS domain"/>
    <property type="match status" value="1"/>
</dbReference>
<dbReference type="PROSITE" id="PS50839">
    <property type="entry name" value="CHASE"/>
    <property type="match status" value="1"/>
</dbReference>
<keyword evidence="13" id="KW-1185">Reference proteome</keyword>
<feature type="transmembrane region" description="Helical" evidence="8">
    <location>
        <begin position="12"/>
        <end position="31"/>
    </location>
</feature>
<dbReference type="CDD" id="cd00130">
    <property type="entry name" value="PAS"/>
    <property type="match status" value="1"/>
</dbReference>
<comment type="caution">
    <text evidence="12">The sequence shown here is derived from an EMBL/GenBank/DDBJ whole genome shotgun (WGS) entry which is preliminary data.</text>
</comment>
<evidence type="ECO:0000256" key="1">
    <source>
        <dbReference type="ARBA" id="ARBA00004370"/>
    </source>
</evidence>
<dbReference type="InterPro" id="IPR001610">
    <property type="entry name" value="PAC"/>
</dbReference>
<keyword evidence="5 8" id="KW-1133">Transmembrane helix</keyword>
<keyword evidence="4" id="KW-0418">Kinase</keyword>
<dbReference type="Gene3D" id="3.30.565.10">
    <property type="entry name" value="Histidine kinase-like ATPase, C-terminal domain"/>
    <property type="match status" value="1"/>
</dbReference>
<dbReference type="GO" id="GO:0016020">
    <property type="term" value="C:membrane"/>
    <property type="evidence" value="ECO:0007669"/>
    <property type="project" value="UniProtKB-SubCell"/>
</dbReference>
<dbReference type="PANTHER" id="PTHR24421:SF59">
    <property type="entry name" value="OXYGEN SENSOR HISTIDINE KINASE NREB"/>
    <property type="match status" value="1"/>
</dbReference>
<sequence>MRISSRFVKSLLTSAGWWAGVATSIILYLIAAETVSEMTEAEFDYRSRNIQTTIQSRVQAYIDVLRGTSALFDTSDSISRAQFHAYVSKLDLAQSFPGIRNLNFATHVTASEKKTFEAAVQADTGIAPAGHPEFAIHPGDVRPDYHVLTFIEPFDGNRVFLGFNIGSNTLAANALAVSRDSGQMSFSGRLTTIPGPGEHIGVSIRMPLYRRGMSLDATEERRAAYYGTVGARIDIPSLMLGAIDKDALGQMRLRIYDIGDVGNRRASGTTDPDRLLFDSDTEPAEETSEAVFTKRISMTFGPRFWEIEFVTRKAALLNGFNSYVPWLVLIGCLLSSLLLYSIYYFFMATHRRANELANEMTKGLRASEARLAEAQHMAHLGSWILEPGSGRMNWSVETYHIFGLNVSAGPEYANFLYRIHDNDRQRIQRGMENAIATADEFSAEHRIVQRDGTLRWVRTICRAGHDDHTTLLRGTIMDITEHKHMVEELKRSHELLRDLTSYQDRIKEDERKRIAREIHDELGQTLLALRIDVSMLDARTGKSHPRLNTRVREALLHIDATVKTIRTIINNLRPAVLDLGLAAAIEWQVADFGRRTGIACSLTMDHGDFNVDNAIATTLFRILQESLTNVIRHANATRVAIELRRECDRLVMRIEDNGIGMRRKSPRAANAFGLVGIEERVLALDGEFSIDSAPGRGTTLSILIPLPQSEHDESERCDGDQATLFHLD</sequence>
<gene>
    <name evidence="12" type="ORF">D3870_08255</name>
</gene>
<dbReference type="InterPro" id="IPR011712">
    <property type="entry name" value="Sig_transdc_His_kin_sub3_dim/P"/>
</dbReference>
<dbReference type="PANTHER" id="PTHR24421">
    <property type="entry name" value="NITRATE/NITRITE SENSOR PROTEIN NARX-RELATED"/>
    <property type="match status" value="1"/>
</dbReference>
<evidence type="ECO:0000259" key="10">
    <source>
        <dbReference type="PROSITE" id="PS50113"/>
    </source>
</evidence>
<evidence type="ECO:0000256" key="8">
    <source>
        <dbReference type="SAM" id="Phobius"/>
    </source>
</evidence>
<name>A0A418X0I7_9BURK</name>
<dbReference type="InterPro" id="IPR013655">
    <property type="entry name" value="PAS_fold_3"/>
</dbReference>
<dbReference type="NCBIfam" id="TIGR00229">
    <property type="entry name" value="sensory_box"/>
    <property type="match status" value="1"/>
</dbReference>
<keyword evidence="2" id="KW-0808">Transferase</keyword>
<dbReference type="Gene3D" id="2.10.70.100">
    <property type="match status" value="1"/>
</dbReference>
<dbReference type="InterPro" id="IPR050482">
    <property type="entry name" value="Sensor_HK_TwoCompSys"/>
</dbReference>
<dbReference type="InterPro" id="IPR000700">
    <property type="entry name" value="PAS-assoc_C"/>
</dbReference>